<reference evidence="4" key="1">
    <citation type="submission" date="2025-08" db="UniProtKB">
        <authorList>
            <consortium name="RefSeq"/>
        </authorList>
    </citation>
    <scope>IDENTIFICATION</scope>
    <source>
        <tissue evidence="4">Whole sample</tissue>
    </source>
</reference>
<feature type="region of interest" description="Disordered" evidence="1">
    <location>
        <begin position="510"/>
        <end position="529"/>
    </location>
</feature>
<feature type="compositionally biased region" description="Polar residues" evidence="1">
    <location>
        <begin position="1302"/>
        <end position="1319"/>
    </location>
</feature>
<feature type="compositionally biased region" description="Polar residues" evidence="1">
    <location>
        <begin position="971"/>
        <end position="980"/>
    </location>
</feature>
<evidence type="ECO:0000313" key="3">
    <source>
        <dbReference type="Proteomes" id="UP000694844"/>
    </source>
</evidence>
<feature type="region of interest" description="Disordered" evidence="1">
    <location>
        <begin position="546"/>
        <end position="618"/>
    </location>
</feature>
<evidence type="ECO:0000313" key="4">
    <source>
        <dbReference type="RefSeq" id="XP_022314376.1"/>
    </source>
</evidence>
<dbReference type="GeneID" id="111118944"/>
<feature type="compositionally biased region" description="Basic residues" evidence="1">
    <location>
        <begin position="547"/>
        <end position="560"/>
    </location>
</feature>
<feature type="compositionally biased region" description="Basic residues" evidence="1">
    <location>
        <begin position="982"/>
        <end position="991"/>
    </location>
</feature>
<feature type="region of interest" description="Disordered" evidence="1">
    <location>
        <begin position="776"/>
        <end position="1004"/>
    </location>
</feature>
<dbReference type="KEGG" id="cvn:111118944"/>
<dbReference type="PANTHER" id="PTHR15607">
    <property type="entry name" value="SYNAPTONEMAL COMPLEX PROTEIN-RELATED"/>
    <property type="match status" value="1"/>
</dbReference>
<feature type="compositionally biased region" description="Basic and acidic residues" evidence="1">
    <location>
        <begin position="794"/>
        <end position="804"/>
    </location>
</feature>
<organism evidence="3 4">
    <name type="scientific">Crassostrea virginica</name>
    <name type="common">Eastern oyster</name>
    <dbReference type="NCBI Taxonomy" id="6565"/>
    <lineage>
        <taxon>Eukaryota</taxon>
        <taxon>Metazoa</taxon>
        <taxon>Spiralia</taxon>
        <taxon>Lophotrochozoa</taxon>
        <taxon>Mollusca</taxon>
        <taxon>Bivalvia</taxon>
        <taxon>Autobranchia</taxon>
        <taxon>Pteriomorphia</taxon>
        <taxon>Ostreida</taxon>
        <taxon>Ostreoidea</taxon>
        <taxon>Ostreidae</taxon>
        <taxon>Crassostrea</taxon>
    </lineage>
</organism>
<evidence type="ECO:0000256" key="1">
    <source>
        <dbReference type="SAM" id="MobiDB-lite"/>
    </source>
</evidence>
<feature type="region of interest" description="Disordered" evidence="1">
    <location>
        <begin position="1192"/>
        <end position="1242"/>
    </location>
</feature>
<feature type="compositionally biased region" description="Low complexity" evidence="1">
    <location>
        <begin position="480"/>
        <end position="500"/>
    </location>
</feature>
<feature type="compositionally biased region" description="Polar residues" evidence="1">
    <location>
        <begin position="830"/>
        <end position="848"/>
    </location>
</feature>
<name>A0A8B8CIU5_CRAVI</name>
<dbReference type="Pfam" id="PF18584">
    <property type="entry name" value="SYCP2_SLD"/>
    <property type="match status" value="1"/>
</dbReference>
<feature type="compositionally biased region" description="Polar residues" evidence="1">
    <location>
        <begin position="890"/>
        <end position="903"/>
    </location>
</feature>
<feature type="region of interest" description="Disordered" evidence="1">
    <location>
        <begin position="1534"/>
        <end position="1553"/>
    </location>
</feature>
<feature type="compositionally biased region" description="Basic and acidic residues" evidence="1">
    <location>
        <begin position="562"/>
        <end position="579"/>
    </location>
</feature>
<feature type="region of interest" description="Disordered" evidence="1">
    <location>
        <begin position="1300"/>
        <end position="1321"/>
    </location>
</feature>
<feature type="domain" description="Synaptonemal complex protein 2 Spt16M-like" evidence="2">
    <location>
        <begin position="274"/>
        <end position="392"/>
    </location>
</feature>
<gene>
    <name evidence="4" type="primary">LOC111118944</name>
</gene>
<feature type="region of interest" description="Disordered" evidence="1">
    <location>
        <begin position="1390"/>
        <end position="1423"/>
    </location>
</feature>
<feature type="region of interest" description="Disordered" evidence="1">
    <location>
        <begin position="461"/>
        <end position="501"/>
    </location>
</feature>
<sequence length="1729" mass="196092">MLHMKRINIFQANSIWIKRDIDMFQIIKENLERGAQKWDAEIERLLKLKVGAVFTKFESLRKDEDELRSLQEMLYSLYTTVSNKEDMAKMCNKVGFDDMLGKIFDHIISKGHQEKRDWDIIEEQILDVVSAFAENLMDDKERFLLDFCPKCLDLVLKRHTNYLHEIEVLKGVNMILENCTLNTKEKILGRTEIIYKLRAIAAKLETLGDYECQVGILECLFRIIPRKQRREYATKFFHSKDILDQFMQIKDAQFETDCRLFLNDYNTSLSKQLVYSIPCTRAVLGDKELAKPNDEEYEHFWVDFNTGTKRITLFCEQMNNSENDCDFWETLSVRNEDVKEVKLQKEKTKMSLEIVFEKPIRILIPSQSTVKGQHMHIFFSPDVDVELVVEQTLPDCCNVIESSQKASTVEFPVRIQREYFTGMPKPPEKPAPKASSPCTPMHLVQDNWRKEIVLNNVEHMETHQHEQNVKPSDQAPTPLSNNTSNKRSASSSSKTSKAASPLKISSATFYSKAPGKREHKVTTPKVRVVEKKKKVKTPVVTVTPPVKRFRSNIKKGKNKKSIPTEKDKKGNKAEHKDPNVKNQGVSSKRDREIKGKSVSEDLPENKYKASELDAEEDIPYSDFDEDAEVLQILDKVQHNVENQKGKQDIAAKETKGINKVKKTSGSHSDMLKSVEKNATSVAIGKESSMVRENAKELGVLKPNILSQGVSAVNAIEPDVRSSSSCCEQVKTTKDSNTDDVCVVEEKMVHSVKSDTEDEGQCLMTNANVYTKYDANSFDDSQNETQNIKCQNGKRNQESVEDKPISKCYLSQNGNDKKKQGRKRKPAKTSVKPNQQLSAVEGSIKQNVPQCGPANKTIPTEKRDLSSDQCSPPCKKRGRPKGSKKKDVKGPSSSSAQKIPSNGNLFALTACGGPLAKTDDDRFHWKDDEESSSVINQPVTKSPLDVCKAESDGENENFVKESWKIADVGASKKQSTDQWNPSGKKRGRPTGSKKKDVKQPSCSSAQKITSNGSLFALTESTKQCLGPLAKTDVERFHWKDDEESSSVINHPVPESPIDVFITESDKENEDIVKENQKIVKIANDCASNKSLATDLSFKESPWYKCMPQHSKYNTKWFKTYGKVRGNQRRQTGDSQDVDCSGDSPALKKLSQKVTKTLSLQMTYSSQCVSSPGGDADFDPYTFDDNCSEYSNNLKLTSKQTKQKTAKRGTVKSSKKTGKSVPSSRRDGHGSRKNRSVGESVERQAIVEESIENVSKKGANLHSCDTRKQSYTRKYQYTSDPNNTVSMYQLSDVYQVDRQEPVTRSKTLTTNKHSNGTSRNRTAPVDEDYAIACPPSPGEAIHGCSLSGSPMQSQSLPICSFDAWKPSKSYSFMDQKLSKSCTDEGIDMFSPCASQTPKKKQKGRNRSKQHVNPNSNDRHSTQTATPESILWKFRRSCQKLVEESCCSEENVASRLQTPLLATSPYIKKKEQDESEDQLVCSQTSEIHQSQESTGSRIRSLKRRHKEIENSCCAEEDEFMEKKIHLNWLRENQAANKYRTSDSDKENRSVSISTASSQDVESVVSEKISSFGIEIQHHMQAKKKQIDCITKDVLKSLVKICLKSFQETKEQRTRYIEEFQHIVMEELKAIEKDVSSLKKTEDECMIYFEEKLKEIQRHTYSQEKSVQNLVAAKELFVKQMHHSEQYADKAQSKVKNSLKKELEAMKTRLLSKNQQDELENIKRCLQQSFYIG</sequence>
<feature type="compositionally biased region" description="Polar residues" evidence="1">
    <location>
        <begin position="469"/>
        <end position="479"/>
    </location>
</feature>
<feature type="region of interest" description="Disordered" evidence="1">
    <location>
        <begin position="1124"/>
        <end position="1144"/>
    </location>
</feature>
<dbReference type="RefSeq" id="XP_022314376.1">
    <property type="nucleotide sequence ID" value="XM_022458668.1"/>
</dbReference>
<evidence type="ECO:0000259" key="2">
    <source>
        <dbReference type="Pfam" id="PF18584"/>
    </source>
</evidence>
<feature type="compositionally biased region" description="Basic and acidic residues" evidence="1">
    <location>
        <begin position="916"/>
        <end position="926"/>
    </location>
</feature>
<dbReference type="InterPro" id="IPR040560">
    <property type="entry name" value="SYCP2_SLD"/>
</dbReference>
<dbReference type="Proteomes" id="UP000694844">
    <property type="component" value="Chromosome 2"/>
</dbReference>
<accession>A0A8B8CIU5</accession>
<feature type="region of interest" description="Disordered" evidence="1">
    <location>
        <begin position="421"/>
        <end position="441"/>
    </location>
</feature>
<protein>
    <submittedName>
        <fullName evidence="4">Uncharacterized protein LOC111118944 isoform X1</fullName>
    </submittedName>
</protein>
<keyword evidence="3" id="KW-1185">Reference proteome</keyword>
<feature type="compositionally biased region" description="Polar residues" evidence="1">
    <location>
        <begin position="1408"/>
        <end position="1423"/>
    </location>
</feature>
<feature type="compositionally biased region" description="Polar residues" evidence="1">
    <location>
        <begin position="777"/>
        <end position="793"/>
    </location>
</feature>
<feature type="compositionally biased region" description="Basic residues" evidence="1">
    <location>
        <begin position="1199"/>
        <end position="1216"/>
    </location>
</feature>
<dbReference type="InterPro" id="IPR024835">
    <property type="entry name" value="SYCP2-like"/>
</dbReference>
<dbReference type="OrthoDB" id="10256849at2759"/>
<dbReference type="PANTHER" id="PTHR15607:SF18">
    <property type="entry name" value="SYNAPTONEMAL COMPLEX PROTEIN 2-LIKE ISOFORM X1"/>
    <property type="match status" value="1"/>
</dbReference>
<feature type="compositionally biased region" description="Basic and acidic residues" evidence="1">
    <location>
        <begin position="587"/>
        <end position="611"/>
    </location>
</feature>
<feature type="compositionally biased region" description="Basic residues" evidence="1">
    <location>
        <begin position="1395"/>
        <end position="1407"/>
    </location>
</feature>
<feature type="compositionally biased region" description="Basic and acidic residues" evidence="1">
    <location>
        <begin position="946"/>
        <end position="963"/>
    </location>
</feature>
<feature type="compositionally biased region" description="Basic and acidic residues" evidence="1">
    <location>
        <begin position="1536"/>
        <end position="1545"/>
    </location>
</feature>
<feature type="compositionally biased region" description="Basic residues" evidence="1">
    <location>
        <begin position="873"/>
        <end position="886"/>
    </location>
</feature>
<proteinExistence type="predicted"/>